<feature type="transmembrane region" description="Helical" evidence="7">
    <location>
        <begin position="291"/>
        <end position="314"/>
    </location>
</feature>
<name>A0A2T0V9U7_9MICO</name>
<keyword evidence="5 7" id="KW-1133">Transmembrane helix</keyword>
<dbReference type="Proteomes" id="UP000237983">
    <property type="component" value="Unassembled WGS sequence"/>
</dbReference>
<dbReference type="Pfam" id="PF01891">
    <property type="entry name" value="CbiM"/>
    <property type="match status" value="1"/>
</dbReference>
<dbReference type="GO" id="GO:0005886">
    <property type="term" value="C:plasma membrane"/>
    <property type="evidence" value="ECO:0007669"/>
    <property type="project" value="UniProtKB-SubCell"/>
</dbReference>
<evidence type="ECO:0000256" key="4">
    <source>
        <dbReference type="ARBA" id="ARBA00022692"/>
    </source>
</evidence>
<evidence type="ECO:0000313" key="9">
    <source>
        <dbReference type="Proteomes" id="UP000237983"/>
    </source>
</evidence>
<dbReference type="PANTHER" id="PTHR34229:SF1">
    <property type="entry name" value="METAL TRANSPORT PROTEIN HI_1621-RELATED"/>
    <property type="match status" value="1"/>
</dbReference>
<keyword evidence="4 7" id="KW-0812">Transmembrane</keyword>
<dbReference type="AlphaFoldDB" id="A0A2T0V9U7"/>
<dbReference type="PANTHER" id="PTHR34229">
    <property type="entry name" value="METAL TRANSPORT PROTEIN HI_1621-RELATED"/>
    <property type="match status" value="1"/>
</dbReference>
<evidence type="ECO:0000313" key="8">
    <source>
        <dbReference type="EMBL" id="PRY66969.1"/>
    </source>
</evidence>
<evidence type="ECO:0000256" key="7">
    <source>
        <dbReference type="SAM" id="Phobius"/>
    </source>
</evidence>
<accession>A0A2T0V9U7</accession>
<comment type="subcellular location">
    <subcellularLocation>
        <location evidence="1">Cell membrane</location>
        <topology evidence="1">Multi-pass membrane protein</topology>
    </subcellularLocation>
</comment>
<dbReference type="EMBL" id="PVTL01000008">
    <property type="protein sequence ID" value="PRY66969.1"/>
    <property type="molecule type" value="Genomic_DNA"/>
</dbReference>
<sequence length="329" mass="32537">MHVPDGFLDTPTSIGTALVAAAALAFALKRARSEHPGTRLAPAAGGVATFVFAAHLVNYPIGGGTSGHLLGAALAAVLVGPGTAIVCISIVLAVQMLLFADGGATALGTNVLLMAVIGVLVSWGAFLFVRRALPRGIPSIVVAAAIAGLLSVPTVALALAGLYAFAGNTPVDGGMLFAAMLGPHVLIGVGEAVITTAAVAAVIALRPDLVYGARSIPLEPAVATRRSSAFALQAGTVGVTVLLVGGIAHIASGHPDALERVAGDLGLVDTGLAVVASPFAGYLVTQLGDSWLSSTVAGFVGCAAVLAIAALTRLTADATSSRRAAPLRL</sequence>
<evidence type="ECO:0000256" key="6">
    <source>
        <dbReference type="ARBA" id="ARBA00023136"/>
    </source>
</evidence>
<keyword evidence="9" id="KW-1185">Reference proteome</keyword>
<dbReference type="RefSeq" id="WP_106214051.1">
    <property type="nucleotide sequence ID" value="NZ_PVTL01000008.1"/>
</dbReference>
<feature type="transmembrane region" description="Helical" evidence="7">
    <location>
        <begin position="265"/>
        <end position="285"/>
    </location>
</feature>
<keyword evidence="2" id="KW-0813">Transport</keyword>
<feature type="transmembrane region" description="Helical" evidence="7">
    <location>
        <begin position="40"/>
        <end position="61"/>
    </location>
</feature>
<feature type="transmembrane region" description="Helical" evidence="7">
    <location>
        <begin position="111"/>
        <end position="129"/>
    </location>
</feature>
<feature type="transmembrane region" description="Helical" evidence="7">
    <location>
        <begin position="141"/>
        <end position="165"/>
    </location>
</feature>
<feature type="transmembrane region" description="Helical" evidence="7">
    <location>
        <begin position="12"/>
        <end position="28"/>
    </location>
</feature>
<evidence type="ECO:0000256" key="2">
    <source>
        <dbReference type="ARBA" id="ARBA00022448"/>
    </source>
</evidence>
<dbReference type="GO" id="GO:0000041">
    <property type="term" value="P:transition metal ion transport"/>
    <property type="evidence" value="ECO:0007669"/>
    <property type="project" value="InterPro"/>
</dbReference>
<reference evidence="8 9" key="1">
    <citation type="submission" date="2018-03" db="EMBL/GenBank/DDBJ databases">
        <title>Genomic Encyclopedia of Type Strains, Phase III (KMG-III): the genomes of soil and plant-associated and newly described type strains.</title>
        <authorList>
            <person name="Whitman W."/>
        </authorList>
    </citation>
    <scope>NUCLEOTIDE SEQUENCE [LARGE SCALE GENOMIC DNA]</scope>
    <source>
        <strain evidence="8 9">CGMCC 1.12484</strain>
    </source>
</reference>
<evidence type="ECO:0000256" key="5">
    <source>
        <dbReference type="ARBA" id="ARBA00022989"/>
    </source>
</evidence>
<feature type="transmembrane region" description="Helical" evidence="7">
    <location>
        <begin position="177"/>
        <end position="205"/>
    </location>
</feature>
<comment type="caution">
    <text evidence="8">The sequence shown here is derived from an EMBL/GenBank/DDBJ whole genome shotgun (WGS) entry which is preliminary data.</text>
</comment>
<dbReference type="OrthoDB" id="5395048at2"/>
<keyword evidence="6 7" id="KW-0472">Membrane</keyword>
<proteinExistence type="predicted"/>
<feature type="transmembrane region" description="Helical" evidence="7">
    <location>
        <begin position="73"/>
        <end position="99"/>
    </location>
</feature>
<dbReference type="InterPro" id="IPR002751">
    <property type="entry name" value="CbiM/NikMN"/>
</dbReference>
<feature type="transmembrane region" description="Helical" evidence="7">
    <location>
        <begin position="230"/>
        <end position="253"/>
    </location>
</feature>
<dbReference type="Gene3D" id="1.10.1760.20">
    <property type="match status" value="1"/>
</dbReference>
<evidence type="ECO:0000256" key="1">
    <source>
        <dbReference type="ARBA" id="ARBA00004651"/>
    </source>
</evidence>
<gene>
    <name evidence="8" type="ORF">B0I08_10853</name>
</gene>
<keyword evidence="3" id="KW-1003">Cell membrane</keyword>
<protein>
    <submittedName>
        <fullName evidence="8">Cobalt/nickel transport system permease protein</fullName>
    </submittedName>
</protein>
<organism evidence="8 9">
    <name type="scientific">Glaciihabitans tibetensis</name>
    <dbReference type="NCBI Taxonomy" id="1266600"/>
    <lineage>
        <taxon>Bacteria</taxon>
        <taxon>Bacillati</taxon>
        <taxon>Actinomycetota</taxon>
        <taxon>Actinomycetes</taxon>
        <taxon>Micrococcales</taxon>
        <taxon>Microbacteriaceae</taxon>
        <taxon>Glaciihabitans</taxon>
    </lineage>
</organism>
<evidence type="ECO:0000256" key="3">
    <source>
        <dbReference type="ARBA" id="ARBA00022475"/>
    </source>
</evidence>